<reference evidence="2" key="1">
    <citation type="submission" date="2015-09" db="EMBL/GenBank/DDBJ databases">
        <authorList>
            <person name="Wibberg D."/>
        </authorList>
    </citation>
    <scope>NUCLEOTIDE SEQUENCE [LARGE SCALE GENOMIC DNA]</scope>
    <source>
        <strain evidence="2">SD1D</strain>
    </source>
</reference>
<dbReference type="KEGG" id="hsd:SD1D_1336"/>
<gene>
    <name evidence="1" type="ORF">SD1D_1336</name>
</gene>
<dbReference type="Proteomes" id="UP000196053">
    <property type="component" value="Chromosome I"/>
</dbReference>
<organism evidence="1 2">
    <name type="scientific">Herbinix luporum</name>
    <dbReference type="NCBI Taxonomy" id="1679721"/>
    <lineage>
        <taxon>Bacteria</taxon>
        <taxon>Bacillati</taxon>
        <taxon>Bacillota</taxon>
        <taxon>Clostridia</taxon>
        <taxon>Lachnospirales</taxon>
        <taxon>Lachnospiraceae</taxon>
        <taxon>Herbinix</taxon>
    </lineage>
</organism>
<sequence>MVGILSIDFDYFINASSQERDLYFPNGSDDLPKKMLQSMWKKRYLSYPELRKVGVINDYYIFKEFLMKLRIPKENFIKADSHKYIKKFIDRLPKLLQLRIVNIDFHHDYYHYYQGSDNCNCGNWLRRVIEERPNTIVKWIRRNDSQIHSLDGLFPFENTEDIKSIYYENFDYVFLCRSPEWSPPHLNSKFEELVSTISKTIYLIS</sequence>
<proteinExistence type="predicted"/>
<dbReference type="OrthoDB" id="1705985at2"/>
<evidence type="ECO:0000313" key="2">
    <source>
        <dbReference type="Proteomes" id="UP000196053"/>
    </source>
</evidence>
<dbReference type="AlphaFoldDB" id="A0A0K8J5Z1"/>
<dbReference type="EMBL" id="LN879430">
    <property type="protein sequence ID" value="CUH92882.1"/>
    <property type="molecule type" value="Genomic_DNA"/>
</dbReference>
<accession>A0A0K8J5Z1</accession>
<keyword evidence="2" id="KW-1185">Reference proteome</keyword>
<protein>
    <submittedName>
        <fullName evidence="1">Uncharacterized protein</fullName>
    </submittedName>
</protein>
<dbReference type="RefSeq" id="WP_058258214.1">
    <property type="nucleotide sequence ID" value="NZ_LN879430.1"/>
</dbReference>
<name>A0A0K8J5Z1_9FIRM</name>
<evidence type="ECO:0000313" key="1">
    <source>
        <dbReference type="EMBL" id="CUH92882.1"/>
    </source>
</evidence>